<dbReference type="PANTHER" id="PTHR15002">
    <property type="entry name" value="RIBOSOMAL BIOGENESIS PROTEIN LAS1L"/>
    <property type="match status" value="1"/>
</dbReference>
<keyword evidence="2" id="KW-1185">Reference proteome</keyword>
<dbReference type="GO" id="GO:0000460">
    <property type="term" value="P:maturation of 5.8S rRNA"/>
    <property type="evidence" value="ECO:0007669"/>
    <property type="project" value="TreeGrafter"/>
</dbReference>
<dbReference type="OrthoDB" id="10263222at2759"/>
<evidence type="ECO:0000313" key="2">
    <source>
        <dbReference type="Proteomes" id="UP000838756"/>
    </source>
</evidence>
<dbReference type="PANTHER" id="PTHR15002:SF0">
    <property type="entry name" value="RIBOSOMAL BIOGENESIS PROTEIN LAS1L"/>
    <property type="match status" value="1"/>
</dbReference>
<dbReference type="Pfam" id="PF04031">
    <property type="entry name" value="Las1"/>
    <property type="match status" value="1"/>
</dbReference>
<sequence>MSEVNQISPWYNTVEWNKVYNNIFEPTSSLTTKQNALDQIIIWKARCPALPSGIEATMSLLNVYIQDQGQNHDIFNDHILRLAYSSALMRFVNHMFDKETAKGLSLFQAAKTFGVPEWIIELRHDTAHSNKLPQLELLREACVLSLNWLQINYWNKHKSCITDYIIGKVHNETETDKKITALMSFCVSLSICSHPSCKLKTLADITSKNLREYLVNDARHLFEDSLNFSNLNIGIAKLWSAMNNKAKKILNNESSSSYVNKALLSDGSAFLSLDMYKHLDNFGYTNNRPLKTNYVQSFSGLLHFLMTNDLLRDFLLELIKITQGENEKCVNKCKLAAKWVFIILEALRKNQQFMEKINTTDIDISLKNETEINNLYYHWFPNDKKRAIFLDLRKPVPKEFTNINFIQPIISTYNSYLVFFVKELLSLVRPIIPDSVKVKICQLAKVIASPEKFAVLSSKIYTADDLQISNNSESINESKDNEDIEIIEVQIEGKKNDDTTQKFGIWQNASKNADWMTCPIGQLPWTQTVEDMEIQ</sequence>
<name>A0A8S4R2I8_9NEOP</name>
<dbReference type="Proteomes" id="UP000838756">
    <property type="component" value="Unassembled WGS sequence"/>
</dbReference>
<comment type="caution">
    <text evidence="1">The sequence shown here is derived from an EMBL/GenBank/DDBJ whole genome shotgun (WGS) entry which is preliminary data.</text>
</comment>
<dbReference type="GO" id="GO:0090730">
    <property type="term" value="C:Las1 complex"/>
    <property type="evidence" value="ECO:0007669"/>
    <property type="project" value="InterPro"/>
</dbReference>
<organism evidence="1 2">
    <name type="scientific">Pararge aegeria aegeria</name>
    <dbReference type="NCBI Taxonomy" id="348720"/>
    <lineage>
        <taxon>Eukaryota</taxon>
        <taxon>Metazoa</taxon>
        <taxon>Ecdysozoa</taxon>
        <taxon>Arthropoda</taxon>
        <taxon>Hexapoda</taxon>
        <taxon>Insecta</taxon>
        <taxon>Pterygota</taxon>
        <taxon>Neoptera</taxon>
        <taxon>Endopterygota</taxon>
        <taxon>Lepidoptera</taxon>
        <taxon>Glossata</taxon>
        <taxon>Ditrysia</taxon>
        <taxon>Papilionoidea</taxon>
        <taxon>Nymphalidae</taxon>
        <taxon>Satyrinae</taxon>
        <taxon>Satyrini</taxon>
        <taxon>Parargina</taxon>
        <taxon>Pararge</taxon>
    </lineage>
</organism>
<dbReference type="GO" id="GO:0004519">
    <property type="term" value="F:endonuclease activity"/>
    <property type="evidence" value="ECO:0007669"/>
    <property type="project" value="InterPro"/>
</dbReference>
<dbReference type="AlphaFoldDB" id="A0A8S4R2I8"/>
<dbReference type="EMBL" id="CAKXAJ010024778">
    <property type="protein sequence ID" value="CAH2230157.1"/>
    <property type="molecule type" value="Genomic_DNA"/>
</dbReference>
<reference evidence="1" key="1">
    <citation type="submission" date="2022-03" db="EMBL/GenBank/DDBJ databases">
        <authorList>
            <person name="Lindestad O."/>
        </authorList>
    </citation>
    <scope>NUCLEOTIDE SEQUENCE</scope>
</reference>
<dbReference type="GO" id="GO:0030687">
    <property type="term" value="C:preribosome, large subunit precursor"/>
    <property type="evidence" value="ECO:0007669"/>
    <property type="project" value="TreeGrafter"/>
</dbReference>
<dbReference type="GO" id="GO:0000470">
    <property type="term" value="P:maturation of LSU-rRNA"/>
    <property type="evidence" value="ECO:0007669"/>
    <property type="project" value="TreeGrafter"/>
</dbReference>
<accession>A0A8S4R2I8</accession>
<dbReference type="InterPro" id="IPR007174">
    <property type="entry name" value="Las1"/>
</dbReference>
<protein>
    <submittedName>
        <fullName evidence="1">Jg12503 protein</fullName>
    </submittedName>
</protein>
<proteinExistence type="predicted"/>
<gene>
    <name evidence="1" type="primary">jg12503</name>
    <name evidence="1" type="ORF">PAEG_LOCUS9414</name>
</gene>
<evidence type="ECO:0000313" key="1">
    <source>
        <dbReference type="EMBL" id="CAH2230157.1"/>
    </source>
</evidence>